<dbReference type="PROSITE" id="PS51257">
    <property type="entry name" value="PROKAR_LIPOPROTEIN"/>
    <property type="match status" value="1"/>
</dbReference>
<protein>
    <submittedName>
        <fullName evidence="2">Penicillin-binding protein activator LpoB</fullName>
    </submittedName>
</protein>
<accession>A0AA50KRP6</accession>
<gene>
    <name evidence="2" type="ORF">PU634_08520</name>
</gene>
<dbReference type="GO" id="GO:0031241">
    <property type="term" value="C:periplasmic side of cell outer membrane"/>
    <property type="evidence" value="ECO:0007669"/>
    <property type="project" value="TreeGrafter"/>
</dbReference>
<dbReference type="KEGG" id="ope:PU634_08520"/>
<sequence length="201" mass="21079">MTPFRIATLASAVLALSACTLPNPYSSQPAPVTPATPEPVRPPVLPRPVPQPPVIELPEAPPAPLPEANNASMERLADSLAARLRASAAINEVTGPVLLDDIRNQAGSPVDTRGLTERLQAQLSGSLNFVSGPEVNSLRQQLAYQSGRADMASLVRLGKQSGADYLLSGSLHRAGSGFSLRAQLMELASGEVLWSDSVSGR</sequence>
<dbReference type="GO" id="GO:0009252">
    <property type="term" value="P:peptidoglycan biosynthetic process"/>
    <property type="evidence" value="ECO:0007669"/>
    <property type="project" value="TreeGrafter"/>
</dbReference>
<feature type="signal peptide" evidence="1">
    <location>
        <begin position="1"/>
        <end position="20"/>
    </location>
</feature>
<evidence type="ECO:0000313" key="2">
    <source>
        <dbReference type="EMBL" id="WMC12394.1"/>
    </source>
</evidence>
<evidence type="ECO:0000256" key="1">
    <source>
        <dbReference type="SAM" id="SignalP"/>
    </source>
</evidence>
<name>A0AA50KRP6_9GAMM</name>
<dbReference type="EMBL" id="CP118224">
    <property type="protein sequence ID" value="WMC12394.1"/>
    <property type="molecule type" value="Genomic_DNA"/>
</dbReference>
<feature type="chain" id="PRO_5041426567" evidence="1">
    <location>
        <begin position="21"/>
        <end position="201"/>
    </location>
</feature>
<dbReference type="InterPro" id="IPR014094">
    <property type="entry name" value="LpoB"/>
</dbReference>
<dbReference type="Proteomes" id="UP001223802">
    <property type="component" value="Chromosome"/>
</dbReference>
<proteinExistence type="predicted"/>
<dbReference type="AlphaFoldDB" id="A0AA50KRP6"/>
<dbReference type="Pfam" id="PF13036">
    <property type="entry name" value="LpoB"/>
    <property type="match status" value="1"/>
</dbReference>
<dbReference type="PANTHER" id="PTHR40593:SF1">
    <property type="entry name" value="PENICILLIN-BINDING PROTEIN ACTIVATOR LPOB"/>
    <property type="match status" value="1"/>
</dbReference>
<dbReference type="PANTHER" id="PTHR40593">
    <property type="entry name" value="PENICILLIN-BINDING PROTEIN ACTIVATOR LPOB"/>
    <property type="match status" value="1"/>
</dbReference>
<keyword evidence="1" id="KW-0732">Signal</keyword>
<dbReference type="GO" id="GO:0030234">
    <property type="term" value="F:enzyme regulator activity"/>
    <property type="evidence" value="ECO:0007669"/>
    <property type="project" value="TreeGrafter"/>
</dbReference>
<keyword evidence="3" id="KW-1185">Reference proteome</keyword>
<organism evidence="2 3">
    <name type="scientific">Oceanimonas pelagia</name>
    <dbReference type="NCBI Taxonomy" id="3028314"/>
    <lineage>
        <taxon>Bacteria</taxon>
        <taxon>Pseudomonadati</taxon>
        <taxon>Pseudomonadota</taxon>
        <taxon>Gammaproteobacteria</taxon>
        <taxon>Aeromonadales</taxon>
        <taxon>Aeromonadaceae</taxon>
        <taxon>Oceanimonas</taxon>
    </lineage>
</organism>
<reference evidence="2 3" key="1">
    <citation type="submission" date="2023-02" db="EMBL/GenBank/DDBJ databases">
        <title>Complete genome sequence of a novel bacterium Oceanimonas sp. NTOU-MSR1 isolated from marine coast sediment.</title>
        <authorList>
            <person name="Yang H.-T."/>
            <person name="Chen Y.-L."/>
            <person name="Ho Y.-N."/>
        </authorList>
    </citation>
    <scope>NUCLEOTIDE SEQUENCE [LARGE SCALE GENOMIC DNA]</scope>
    <source>
        <strain evidence="2 3">NTOU-MSR1</strain>
    </source>
</reference>
<evidence type="ECO:0000313" key="3">
    <source>
        <dbReference type="Proteomes" id="UP001223802"/>
    </source>
</evidence>
<dbReference type="RefSeq" id="WP_306763624.1">
    <property type="nucleotide sequence ID" value="NZ_CP118224.1"/>
</dbReference>
<dbReference type="Gene3D" id="3.40.50.10610">
    <property type="entry name" value="ABC-type transport auxiliary lipoprotein component"/>
    <property type="match status" value="1"/>
</dbReference>